<evidence type="ECO:0000313" key="2">
    <source>
        <dbReference type="EMBL" id="EOY48152.1"/>
    </source>
</evidence>
<reference evidence="3" key="1">
    <citation type="journal article" date="2013" name="Genome Biol. Evol.">
        <title>The genome sequence of Streptomyces lividans 66 reveals a novel tRNA-dependent peptide biosynthetic system within a metal-related genomic island.</title>
        <authorList>
            <person name="Cruz-Morales P."/>
            <person name="Vijgenboom E."/>
            <person name="Iruegas-Bocardo F."/>
            <person name="Girard G."/>
            <person name="Yanez-Guerra L.A."/>
            <person name="Ramos-Aboites H.E."/>
            <person name="Pernodet J.L."/>
            <person name="Anne J."/>
            <person name="van Wezel G.P."/>
            <person name="Barona-Gomez F."/>
        </authorList>
    </citation>
    <scope>NUCLEOTIDE SEQUENCE [LARGE SCALE GENOMIC DNA]</scope>
    <source>
        <strain evidence="3">1326</strain>
    </source>
</reference>
<feature type="compositionally biased region" description="Basic and acidic residues" evidence="1">
    <location>
        <begin position="78"/>
        <end position="89"/>
    </location>
</feature>
<feature type="region of interest" description="Disordered" evidence="1">
    <location>
        <begin position="1"/>
        <end position="89"/>
    </location>
</feature>
<proteinExistence type="predicted"/>
<organism evidence="2 3">
    <name type="scientific">Streptomyces lividans 1326</name>
    <dbReference type="NCBI Taxonomy" id="1200984"/>
    <lineage>
        <taxon>Bacteria</taxon>
        <taxon>Bacillati</taxon>
        <taxon>Actinomycetota</taxon>
        <taxon>Actinomycetes</taxon>
        <taxon>Kitasatosporales</taxon>
        <taxon>Streptomycetaceae</taxon>
        <taxon>Streptomyces</taxon>
    </lineage>
</organism>
<evidence type="ECO:0000256" key="1">
    <source>
        <dbReference type="SAM" id="MobiDB-lite"/>
    </source>
</evidence>
<dbReference type="AlphaFoldDB" id="A0A7U9DS72"/>
<dbReference type="Proteomes" id="UP000014062">
    <property type="component" value="Chromosome"/>
</dbReference>
<evidence type="ECO:0000313" key="3">
    <source>
        <dbReference type="Proteomes" id="UP000014062"/>
    </source>
</evidence>
<gene>
    <name evidence="2" type="ORF">SLI_3439</name>
</gene>
<sequence>MTIRPRTMPSSEERRGTGPQGAFARRLGVLDLPQMLQSDQTGAHEGQSDHHVSGREAAIRDSAPSAGRQDESPYPGRQGREGGERQQGR</sequence>
<name>A0A7U9DS72_STRLI</name>
<accession>A0A7U9DS72</accession>
<feature type="compositionally biased region" description="Basic and acidic residues" evidence="1">
    <location>
        <begin position="46"/>
        <end position="59"/>
    </location>
</feature>
<dbReference type="EMBL" id="CM001889">
    <property type="protein sequence ID" value="EOY48152.1"/>
    <property type="molecule type" value="Genomic_DNA"/>
</dbReference>
<protein>
    <submittedName>
        <fullName evidence="2">Uncharacterized protein</fullName>
    </submittedName>
</protein>